<dbReference type="PANTHER" id="PTHR44591">
    <property type="entry name" value="STRESS RESPONSE REGULATOR PROTEIN 1"/>
    <property type="match status" value="1"/>
</dbReference>
<feature type="modified residue" description="4-aspartylphosphate" evidence="2">
    <location>
        <position position="57"/>
    </location>
</feature>
<dbReference type="InterPro" id="IPR050595">
    <property type="entry name" value="Bact_response_regulator"/>
</dbReference>
<dbReference type="Pfam" id="PF00072">
    <property type="entry name" value="Response_reg"/>
    <property type="match status" value="1"/>
</dbReference>
<dbReference type="Gene3D" id="3.40.50.2300">
    <property type="match status" value="1"/>
</dbReference>
<dbReference type="GO" id="GO:0000160">
    <property type="term" value="P:phosphorelay signal transduction system"/>
    <property type="evidence" value="ECO:0007669"/>
    <property type="project" value="InterPro"/>
</dbReference>
<evidence type="ECO:0000259" key="3">
    <source>
        <dbReference type="PROSITE" id="PS50110"/>
    </source>
</evidence>
<name>A0A0G0K641_9BACT</name>
<dbReference type="SMART" id="SM00448">
    <property type="entry name" value="REC"/>
    <property type="match status" value="1"/>
</dbReference>
<dbReference type="CDD" id="cd17574">
    <property type="entry name" value="REC_OmpR"/>
    <property type="match status" value="1"/>
</dbReference>
<keyword evidence="1 2" id="KW-0597">Phosphoprotein</keyword>
<organism evidence="4 5">
    <name type="scientific">Berkelbacteria bacterium GW2011_GWB1_38_5</name>
    <dbReference type="NCBI Taxonomy" id="1618336"/>
    <lineage>
        <taxon>Bacteria</taxon>
        <taxon>Candidatus Berkelbacteria</taxon>
    </lineage>
</organism>
<feature type="domain" description="Response regulatory" evidence="3">
    <location>
        <begin position="8"/>
        <end position="124"/>
    </location>
</feature>
<dbReference type="PANTHER" id="PTHR44591:SF3">
    <property type="entry name" value="RESPONSE REGULATORY DOMAIN-CONTAINING PROTEIN"/>
    <property type="match status" value="1"/>
</dbReference>
<dbReference type="InterPro" id="IPR001789">
    <property type="entry name" value="Sig_transdc_resp-reg_receiver"/>
</dbReference>
<dbReference type="AlphaFoldDB" id="A0A0G0K641"/>
<evidence type="ECO:0000256" key="1">
    <source>
        <dbReference type="ARBA" id="ARBA00022553"/>
    </source>
</evidence>
<gene>
    <name evidence="4" type="ORF">US94_C0008G0002</name>
</gene>
<dbReference type="Proteomes" id="UP000034498">
    <property type="component" value="Unassembled WGS sequence"/>
</dbReference>
<dbReference type="STRING" id="1618336.US94_C0008G0002"/>
<evidence type="ECO:0000256" key="2">
    <source>
        <dbReference type="PROSITE-ProRule" id="PRU00169"/>
    </source>
</evidence>
<accession>A0A0G0K641</accession>
<comment type="caution">
    <text evidence="4">The sequence shown here is derived from an EMBL/GenBank/DDBJ whole genome shotgun (WGS) entry which is preliminary data.</text>
</comment>
<reference evidence="4 5" key="1">
    <citation type="journal article" date="2015" name="Nature">
        <title>rRNA introns, odd ribosomes, and small enigmatic genomes across a large radiation of phyla.</title>
        <authorList>
            <person name="Brown C.T."/>
            <person name="Hug L.A."/>
            <person name="Thomas B.C."/>
            <person name="Sharon I."/>
            <person name="Castelle C.J."/>
            <person name="Singh A."/>
            <person name="Wilkins M.J."/>
            <person name="Williams K.H."/>
            <person name="Banfield J.F."/>
        </authorList>
    </citation>
    <scope>NUCLEOTIDE SEQUENCE [LARGE SCALE GENOMIC DNA]</scope>
</reference>
<evidence type="ECO:0000313" key="5">
    <source>
        <dbReference type="Proteomes" id="UP000034498"/>
    </source>
</evidence>
<dbReference type="SUPFAM" id="SSF52172">
    <property type="entry name" value="CheY-like"/>
    <property type="match status" value="1"/>
</dbReference>
<dbReference type="InterPro" id="IPR011006">
    <property type="entry name" value="CheY-like_superfamily"/>
</dbReference>
<protein>
    <submittedName>
        <fullName evidence="4">Alkaline phosphatase synthesis transcriptional regulatory protein</fullName>
    </submittedName>
</protein>
<dbReference type="PROSITE" id="PS50110">
    <property type="entry name" value="RESPONSE_REGULATORY"/>
    <property type="match status" value="1"/>
</dbReference>
<sequence>MADETKAKLLLIEDDITLIKMYERKFKSDGFDVIIAYDGLEGLDKAAKEKPDLVLLDIMLPKLDGLAVFKKLRSQPSTFNTPVILLTNFGQEDAVFECFKLGAVDYLVKADVTPQQVVSKVENFLSEQKK</sequence>
<evidence type="ECO:0000313" key="4">
    <source>
        <dbReference type="EMBL" id="KKQ74287.1"/>
    </source>
</evidence>
<proteinExistence type="predicted"/>
<dbReference type="EMBL" id="LBUX01000008">
    <property type="protein sequence ID" value="KKQ74287.1"/>
    <property type="molecule type" value="Genomic_DNA"/>
</dbReference>